<dbReference type="EMBL" id="NAEW01000004">
    <property type="protein sequence ID" value="OQM42109.1"/>
    <property type="molecule type" value="Genomic_DNA"/>
</dbReference>
<evidence type="ECO:0000313" key="2">
    <source>
        <dbReference type="EMBL" id="OLY69851.1"/>
    </source>
</evidence>
<dbReference type="Proteomes" id="UP000185597">
    <property type="component" value="Unassembled WGS sequence"/>
</dbReference>
<accession>A0A1R0FZ20</accession>
<evidence type="ECO:0000313" key="3">
    <source>
        <dbReference type="EMBL" id="OQM42109.1"/>
    </source>
</evidence>
<sequence>MICDECLIRTVLGFPIVIPYFFTTISTEKVNKIALLALLLFITPPLAVSYSIVIRVSRP</sequence>
<keyword evidence="1" id="KW-0812">Transmembrane</keyword>
<proteinExistence type="predicted"/>
<feature type="transmembrane region" description="Helical" evidence="1">
    <location>
        <begin position="33"/>
        <end position="53"/>
    </location>
</feature>
<dbReference type="AlphaFoldDB" id="A0A1R0FZ20"/>
<evidence type="ECO:0000256" key="1">
    <source>
        <dbReference type="SAM" id="Phobius"/>
    </source>
</evidence>
<gene>
    <name evidence="2" type="ORF">BWD41_07130</name>
    <name evidence="3" type="ORF">BZK42_11280</name>
</gene>
<feature type="transmembrane region" description="Helical" evidence="1">
    <location>
        <begin position="7"/>
        <end position="27"/>
    </location>
</feature>
<reference evidence="3 5" key="2">
    <citation type="submission" date="2017-03" db="EMBL/GenBank/DDBJ databases">
        <authorList>
            <person name="Afonso C.L."/>
            <person name="Miller P.J."/>
            <person name="Scott M.A."/>
            <person name="Spackman E."/>
            <person name="Goraichik I."/>
            <person name="Dimitrov K.M."/>
            <person name="Suarez D.L."/>
            <person name="Swayne D.E."/>
        </authorList>
    </citation>
    <scope>NUCLEOTIDE SEQUENCE [LARGE SCALE GENOMIC DNA]</scope>
    <source>
        <strain evidence="3 5">ATCC 51113</strain>
    </source>
</reference>
<dbReference type="EMBL" id="MTCP01000002">
    <property type="protein sequence ID" value="OLY69851.1"/>
    <property type="molecule type" value="Genomic_DNA"/>
</dbReference>
<dbReference type="Proteomes" id="UP000192573">
    <property type="component" value="Unassembled WGS sequence"/>
</dbReference>
<comment type="caution">
    <text evidence="3">The sequence shown here is derived from an EMBL/GenBank/DDBJ whole genome shotgun (WGS) entry which is preliminary data.</text>
</comment>
<keyword evidence="1" id="KW-0472">Membrane</keyword>
<protein>
    <submittedName>
        <fullName evidence="3">Uncharacterized protein</fullName>
    </submittedName>
</protein>
<evidence type="ECO:0000313" key="5">
    <source>
        <dbReference type="Proteomes" id="UP000192573"/>
    </source>
</evidence>
<organism evidence="3 5">
    <name type="scientific">Citrobacter braakii</name>
    <dbReference type="NCBI Taxonomy" id="57706"/>
    <lineage>
        <taxon>Bacteria</taxon>
        <taxon>Pseudomonadati</taxon>
        <taxon>Pseudomonadota</taxon>
        <taxon>Gammaproteobacteria</taxon>
        <taxon>Enterobacterales</taxon>
        <taxon>Enterobacteriaceae</taxon>
        <taxon>Citrobacter</taxon>
        <taxon>Citrobacter freundii complex</taxon>
    </lineage>
</organism>
<name>A0A1R0FZ20_CITBR</name>
<evidence type="ECO:0000313" key="4">
    <source>
        <dbReference type="Proteomes" id="UP000185597"/>
    </source>
</evidence>
<dbReference type="OrthoDB" id="6576135at2"/>
<reference evidence="2 4" key="1">
    <citation type="submission" date="2017-01" db="EMBL/GenBank/DDBJ databases">
        <title>First report of the plasmid-mediated mcr-1 gene in Citrobacter freudii.</title>
        <authorList>
            <person name="Liu J."/>
            <person name="Yang Y."/>
            <person name="Li Y."/>
            <person name="Liu D."/>
            <person name="Tuo H."/>
            <person name="Davis M."/>
            <person name="Zhang A."/>
        </authorList>
    </citation>
    <scope>NUCLEOTIDE SEQUENCE [LARGE SCALE GENOMIC DNA]</scope>
    <source>
        <strain evidence="2 4">SCC4</strain>
    </source>
</reference>
<keyword evidence="1" id="KW-1133">Transmembrane helix</keyword>